<evidence type="ECO:0000256" key="2">
    <source>
        <dbReference type="ARBA" id="ARBA00012418"/>
    </source>
</evidence>
<dbReference type="SUPFAM" id="SSF64484">
    <property type="entry name" value="beta and beta-prime subunits of DNA dependent RNA-polymerase"/>
    <property type="match status" value="1"/>
</dbReference>
<sequence length="716" mass="81617">MPSAHISRRFCKKHLNDTIEDVEDRENVSPHLLALRDARISPETPNFDLSEDDDFPADFDNDERECCASPLCIGLRDAEAVFEDEIRPSNEWKKKRKKTYVDEESVGLRVFAEDPEENRQHLFEEVELDYSSHEWDKAVWRLINLFFHDNALVQQQLDSFNQFWEYEVQKIIEESPPVDVRKEEAKIKGGKDEVVKLSYKFKHAFFCQKPEAPEADSFLRTVTPQVCRLRNFTYGIRLYIDVEETTVFGNSTKPPSKKREKVFCGWVPVMVRSKKCMLVGLNEREVCQMDECYNDPGGYFIVDGSEKVVIAQERSASNTVFVFPPPNNCKFTYRAEIRSVAEKPPFTVRDFSVLVSKRATGASKAMEATYGSGRPITAILPYIKQEIPIGVLFRALGCLTDREITAHITFDLNDDEMANWLSASIAHSSVISTQEVALNFIAVRGVKPGVTKAQRLDYARNLLRKDFLPHIGTTPEYDRAKVYFLGYMVHRMVSVALGRREYDDRDHYANKRLDLVGPLLTSLFRGLFFKLRKDMKEYVQKFIDRGKDFKMELAVKPRIISDGLKYSLSTGNWGDSRLKGNVRTGVAQVLNRQSYVGMVSQLRRLVNPVPREAKVTSPRQLHNTQWGVVCPSDTPEGQSVGLVKNLALMACVTVQSDATHIEALLSNMPDMLDLRIEGGPEAVGKSVSNGLLSSLFQFFVSKRMVHFVLPERQKSS</sequence>
<protein>
    <recommendedName>
        <fullName evidence="2">DNA-directed RNA polymerase</fullName>
        <ecNumber evidence="2">2.7.7.6</ecNumber>
    </recommendedName>
</protein>
<dbReference type="PANTHER" id="PTHR20856">
    <property type="entry name" value="DNA-DIRECTED RNA POLYMERASE I SUBUNIT 2"/>
    <property type="match status" value="1"/>
</dbReference>
<dbReference type="Gene3D" id="3.90.1110.10">
    <property type="entry name" value="RNA polymerase Rpb2, domain 2"/>
    <property type="match status" value="1"/>
</dbReference>
<dbReference type="InterPro" id="IPR007642">
    <property type="entry name" value="RNA_pol_Rpb2_2"/>
</dbReference>
<keyword evidence="12" id="KW-1185">Reference proteome</keyword>
<keyword evidence="3" id="KW-0240">DNA-directed RNA polymerase</keyword>
<dbReference type="InterPro" id="IPR007645">
    <property type="entry name" value="RNA_pol_Rpb2_3"/>
</dbReference>
<evidence type="ECO:0000256" key="3">
    <source>
        <dbReference type="ARBA" id="ARBA00022478"/>
    </source>
</evidence>
<evidence type="ECO:0000313" key="11">
    <source>
        <dbReference type="EMBL" id="GAV01037.1"/>
    </source>
</evidence>
<evidence type="ECO:0000259" key="8">
    <source>
        <dbReference type="Pfam" id="PF04561"/>
    </source>
</evidence>
<comment type="caution">
    <text evidence="11">The sequence shown here is derived from an EMBL/GenBank/DDBJ whole genome shotgun (WGS) entry which is preliminary data.</text>
</comment>
<dbReference type="GO" id="GO:0003677">
    <property type="term" value="F:DNA binding"/>
    <property type="evidence" value="ECO:0007669"/>
    <property type="project" value="InterPro"/>
</dbReference>
<evidence type="ECO:0000256" key="5">
    <source>
        <dbReference type="ARBA" id="ARBA00022695"/>
    </source>
</evidence>
<dbReference type="GO" id="GO:0006351">
    <property type="term" value="P:DNA-templated transcription"/>
    <property type="evidence" value="ECO:0007669"/>
    <property type="project" value="InterPro"/>
</dbReference>
<dbReference type="Pfam" id="PF04561">
    <property type="entry name" value="RNA_pol_Rpb2_2"/>
    <property type="match status" value="1"/>
</dbReference>
<keyword evidence="4" id="KW-0808">Transferase</keyword>
<accession>A0A1D1VHA4</accession>
<feature type="domain" description="RNA polymerase Rpb2" evidence="10">
    <location>
        <begin position="588"/>
        <end position="651"/>
    </location>
</feature>
<evidence type="ECO:0000313" key="12">
    <source>
        <dbReference type="Proteomes" id="UP000186922"/>
    </source>
</evidence>
<dbReference type="EC" id="2.7.7.6" evidence="2"/>
<dbReference type="Proteomes" id="UP000186922">
    <property type="component" value="Unassembled WGS sequence"/>
</dbReference>
<dbReference type="Gene3D" id="3.90.1100.10">
    <property type="match status" value="1"/>
</dbReference>
<feature type="domain" description="RNA polymerase Rpb2" evidence="8">
    <location>
        <begin position="357"/>
        <end position="514"/>
    </location>
</feature>
<dbReference type="InterPro" id="IPR007644">
    <property type="entry name" value="RNA_pol_bsu_protrusion"/>
</dbReference>
<proteinExistence type="inferred from homology"/>
<dbReference type="InterPro" id="IPR015712">
    <property type="entry name" value="DNA-dir_RNA_pol_su2"/>
</dbReference>
<name>A0A1D1VHA4_RAMVA</name>
<evidence type="ECO:0000256" key="1">
    <source>
        <dbReference type="ARBA" id="ARBA00006835"/>
    </source>
</evidence>
<dbReference type="Pfam" id="PF04565">
    <property type="entry name" value="RNA_pol_Rpb2_3"/>
    <property type="match status" value="1"/>
</dbReference>
<dbReference type="Pfam" id="PF04563">
    <property type="entry name" value="RNA_pol_Rpb2_1"/>
    <property type="match status" value="1"/>
</dbReference>
<evidence type="ECO:0000256" key="6">
    <source>
        <dbReference type="ARBA" id="ARBA00023163"/>
    </source>
</evidence>
<keyword evidence="5" id="KW-0548">Nucleotidyltransferase</keyword>
<dbReference type="EMBL" id="BDGG01000006">
    <property type="protein sequence ID" value="GAV01037.1"/>
    <property type="molecule type" value="Genomic_DNA"/>
</dbReference>
<dbReference type="OrthoDB" id="10248617at2759"/>
<comment type="similarity">
    <text evidence="1 7">Belongs to the RNA polymerase beta chain family.</text>
</comment>
<feature type="domain" description="RNA polymerase beta subunit protrusion" evidence="9">
    <location>
        <begin position="152"/>
        <end position="561"/>
    </location>
</feature>
<dbReference type="GO" id="GO:0003899">
    <property type="term" value="F:DNA-directed RNA polymerase activity"/>
    <property type="evidence" value="ECO:0007669"/>
    <property type="project" value="UniProtKB-EC"/>
</dbReference>
<dbReference type="STRING" id="947166.A0A1D1VHA4"/>
<dbReference type="GO" id="GO:0000428">
    <property type="term" value="C:DNA-directed RNA polymerase complex"/>
    <property type="evidence" value="ECO:0007669"/>
    <property type="project" value="UniProtKB-KW"/>
</dbReference>
<evidence type="ECO:0000256" key="7">
    <source>
        <dbReference type="RuleBase" id="RU000434"/>
    </source>
</evidence>
<dbReference type="GO" id="GO:0032549">
    <property type="term" value="F:ribonucleoside binding"/>
    <property type="evidence" value="ECO:0007669"/>
    <property type="project" value="InterPro"/>
</dbReference>
<evidence type="ECO:0000259" key="10">
    <source>
        <dbReference type="Pfam" id="PF04565"/>
    </source>
</evidence>
<dbReference type="AlphaFoldDB" id="A0A1D1VHA4"/>
<gene>
    <name evidence="11" type="primary">RvY_11811</name>
    <name evidence="11" type="synonym">RvY_11811.2</name>
    <name evidence="11" type="ORF">RvY_11811-2</name>
</gene>
<dbReference type="InterPro" id="IPR037034">
    <property type="entry name" value="RNA_pol_Rpb2_2_sf"/>
</dbReference>
<organism evidence="11 12">
    <name type="scientific">Ramazzottius varieornatus</name>
    <name type="common">Water bear</name>
    <name type="synonym">Tardigrade</name>
    <dbReference type="NCBI Taxonomy" id="947166"/>
    <lineage>
        <taxon>Eukaryota</taxon>
        <taxon>Metazoa</taxon>
        <taxon>Ecdysozoa</taxon>
        <taxon>Tardigrada</taxon>
        <taxon>Eutardigrada</taxon>
        <taxon>Parachela</taxon>
        <taxon>Hypsibioidea</taxon>
        <taxon>Ramazzottiidae</taxon>
        <taxon>Ramazzottius</taxon>
    </lineage>
</organism>
<evidence type="ECO:0000256" key="4">
    <source>
        <dbReference type="ARBA" id="ARBA00022679"/>
    </source>
</evidence>
<dbReference type="NCBIfam" id="NF007175">
    <property type="entry name" value="PRK09606.1"/>
    <property type="match status" value="1"/>
</dbReference>
<keyword evidence="6" id="KW-0804">Transcription</keyword>
<reference evidence="11 12" key="1">
    <citation type="journal article" date="2016" name="Nat. Commun.">
        <title>Extremotolerant tardigrade genome and improved radiotolerance of human cultured cells by tardigrade-unique protein.</title>
        <authorList>
            <person name="Hashimoto T."/>
            <person name="Horikawa D.D."/>
            <person name="Saito Y."/>
            <person name="Kuwahara H."/>
            <person name="Kozuka-Hata H."/>
            <person name="Shin-I T."/>
            <person name="Minakuchi Y."/>
            <person name="Ohishi K."/>
            <person name="Motoyama A."/>
            <person name="Aizu T."/>
            <person name="Enomoto A."/>
            <person name="Kondo K."/>
            <person name="Tanaka S."/>
            <person name="Hara Y."/>
            <person name="Koshikawa S."/>
            <person name="Sagara H."/>
            <person name="Miura T."/>
            <person name="Yokobori S."/>
            <person name="Miyagawa K."/>
            <person name="Suzuki Y."/>
            <person name="Kubo T."/>
            <person name="Oyama M."/>
            <person name="Kohara Y."/>
            <person name="Fujiyama A."/>
            <person name="Arakawa K."/>
            <person name="Katayama T."/>
            <person name="Toyoda A."/>
            <person name="Kunieda T."/>
        </authorList>
    </citation>
    <scope>NUCLEOTIDE SEQUENCE [LARGE SCALE GENOMIC DNA]</scope>
    <source>
        <strain evidence="11 12">YOKOZUNA-1</strain>
    </source>
</reference>
<evidence type="ECO:0000259" key="9">
    <source>
        <dbReference type="Pfam" id="PF04563"/>
    </source>
</evidence>